<evidence type="ECO:0000313" key="5">
    <source>
        <dbReference type="Proteomes" id="UP000461670"/>
    </source>
</evidence>
<sequence>MNIDIRRTPSASRAPLAAVSALALALALSACGREEQQAPTTTPAPAEAPQTTPAPGAGTGAADPAASNSATPGAAGDAGTTPQAQGSMGGVGDATRDAAGSAATALDDTGITTKVKAELVKDADLSALDVSVETNGGQVTLTGHAPTAQAKERAEGLAKGVDGVKGVTNNLEVKAGG</sequence>
<feature type="chain" id="PRO_5031132546" evidence="2">
    <location>
        <begin position="33"/>
        <end position="177"/>
    </location>
</feature>
<feature type="signal peptide" evidence="2">
    <location>
        <begin position="1"/>
        <end position="32"/>
    </location>
</feature>
<feature type="compositionally biased region" description="Low complexity" evidence="1">
    <location>
        <begin position="97"/>
        <end position="110"/>
    </location>
</feature>
<dbReference type="Gene3D" id="3.30.1340.30">
    <property type="match status" value="1"/>
</dbReference>
<dbReference type="PROSITE" id="PS51257">
    <property type="entry name" value="PROKAR_LIPOPROTEIN"/>
    <property type="match status" value="1"/>
</dbReference>
<dbReference type="InterPro" id="IPR014004">
    <property type="entry name" value="Transpt-assoc_nodulatn_dom_bac"/>
</dbReference>
<gene>
    <name evidence="4" type="primary">osmY_2</name>
    <name evidence="4" type="ORF">GAK30_02511</name>
</gene>
<reference evidence="5" key="1">
    <citation type="journal article" date="2020" name="MBio">
        <title>Horizontal gene transfer to a defensive symbiont with a reduced genome amongst a multipartite beetle microbiome.</title>
        <authorList>
            <person name="Waterworth S.C."/>
            <person name="Florez L.V."/>
            <person name="Rees E.R."/>
            <person name="Hertweck C."/>
            <person name="Kaltenpoth M."/>
            <person name="Kwan J.C."/>
        </authorList>
    </citation>
    <scope>NUCLEOTIDE SEQUENCE [LARGE SCALE GENOMIC DNA]</scope>
</reference>
<dbReference type="PANTHER" id="PTHR34606">
    <property type="entry name" value="BON DOMAIN-CONTAINING PROTEIN"/>
    <property type="match status" value="1"/>
</dbReference>
<accession>A0A7V8JPM6</accession>
<dbReference type="InterPro" id="IPR051686">
    <property type="entry name" value="Lipoprotein_DolP"/>
</dbReference>
<feature type="domain" description="BON" evidence="3">
    <location>
        <begin position="107"/>
        <end position="175"/>
    </location>
</feature>
<evidence type="ECO:0000259" key="3">
    <source>
        <dbReference type="PROSITE" id="PS50914"/>
    </source>
</evidence>
<dbReference type="PROSITE" id="PS50914">
    <property type="entry name" value="BON"/>
    <property type="match status" value="1"/>
</dbReference>
<dbReference type="InterPro" id="IPR007055">
    <property type="entry name" value="BON_dom"/>
</dbReference>
<comment type="caution">
    <text evidence="4">The sequence shown here is derived from an EMBL/GenBank/DDBJ whole genome shotgun (WGS) entry which is preliminary data.</text>
</comment>
<evidence type="ECO:0000256" key="1">
    <source>
        <dbReference type="SAM" id="MobiDB-lite"/>
    </source>
</evidence>
<name>A0A7V8JPM6_9BURK</name>
<feature type="compositionally biased region" description="Low complexity" evidence="1">
    <location>
        <begin position="37"/>
        <end position="86"/>
    </location>
</feature>
<evidence type="ECO:0000313" key="4">
    <source>
        <dbReference type="EMBL" id="KAF1020367.1"/>
    </source>
</evidence>
<feature type="region of interest" description="Disordered" evidence="1">
    <location>
        <begin position="32"/>
        <end position="111"/>
    </location>
</feature>
<protein>
    <submittedName>
        <fullName evidence="4">Osmotically-inducible protein Y</fullName>
    </submittedName>
</protein>
<evidence type="ECO:0000256" key="2">
    <source>
        <dbReference type="SAM" id="SignalP"/>
    </source>
</evidence>
<proteinExistence type="predicted"/>
<dbReference type="Pfam" id="PF04972">
    <property type="entry name" value="BON"/>
    <property type="match status" value="1"/>
</dbReference>
<dbReference type="AlphaFoldDB" id="A0A7V8JPM6"/>
<dbReference type="Proteomes" id="UP000461670">
    <property type="component" value="Unassembled WGS sequence"/>
</dbReference>
<dbReference type="SMART" id="SM00749">
    <property type="entry name" value="BON"/>
    <property type="match status" value="1"/>
</dbReference>
<organism evidence="4 5">
    <name type="scientific">Paracidovorax wautersii</name>
    <dbReference type="NCBI Taxonomy" id="1177982"/>
    <lineage>
        <taxon>Bacteria</taxon>
        <taxon>Pseudomonadati</taxon>
        <taxon>Pseudomonadota</taxon>
        <taxon>Betaproteobacteria</taxon>
        <taxon>Burkholderiales</taxon>
        <taxon>Comamonadaceae</taxon>
        <taxon>Paracidovorax</taxon>
    </lineage>
</organism>
<keyword evidence="2" id="KW-0732">Signal</keyword>
<dbReference type="PANTHER" id="PTHR34606:SF15">
    <property type="entry name" value="BON DOMAIN-CONTAINING PROTEIN"/>
    <property type="match status" value="1"/>
</dbReference>
<dbReference type="EMBL" id="WNDQ01000036">
    <property type="protein sequence ID" value="KAF1020367.1"/>
    <property type="molecule type" value="Genomic_DNA"/>
</dbReference>